<dbReference type="Pfam" id="PF08885">
    <property type="entry name" value="GSCFA"/>
    <property type="match status" value="1"/>
</dbReference>
<feature type="domain" description="GSCFA" evidence="1">
    <location>
        <begin position="22"/>
        <end position="259"/>
    </location>
</feature>
<dbReference type="OrthoDB" id="9807687at2"/>
<evidence type="ECO:0000313" key="2">
    <source>
        <dbReference type="EMBL" id="CVK16912.1"/>
    </source>
</evidence>
<dbReference type="InterPro" id="IPR014982">
    <property type="entry name" value="GSCFA"/>
</dbReference>
<protein>
    <submittedName>
        <fullName evidence="2">GSCFA family protein</fullName>
    </submittedName>
</protein>
<dbReference type="GO" id="GO:0016788">
    <property type="term" value="F:hydrolase activity, acting on ester bonds"/>
    <property type="evidence" value="ECO:0007669"/>
    <property type="project" value="UniProtKB-ARBA"/>
</dbReference>
<dbReference type="EMBL" id="FCOR01000012">
    <property type="protein sequence ID" value="CVK16912.1"/>
    <property type="molecule type" value="Genomic_DNA"/>
</dbReference>
<keyword evidence="3" id="KW-1185">Reference proteome</keyword>
<name>A0A0X3ARD4_9FLAO</name>
<organism evidence="2 3">
    <name type="scientific">Apibacter mensalis</name>
    <dbReference type="NCBI Taxonomy" id="1586267"/>
    <lineage>
        <taxon>Bacteria</taxon>
        <taxon>Pseudomonadati</taxon>
        <taxon>Bacteroidota</taxon>
        <taxon>Flavobacteriia</taxon>
        <taxon>Flavobacteriales</taxon>
        <taxon>Weeksellaceae</taxon>
        <taxon>Apibacter</taxon>
    </lineage>
</organism>
<evidence type="ECO:0000259" key="1">
    <source>
        <dbReference type="Pfam" id="PF08885"/>
    </source>
</evidence>
<dbReference type="InterPro" id="IPR036514">
    <property type="entry name" value="SGNH_hydro_sf"/>
</dbReference>
<accession>A0A0X3ARD4</accession>
<dbReference type="Proteomes" id="UP000182761">
    <property type="component" value="Unassembled WGS sequence"/>
</dbReference>
<reference evidence="2 3" key="1">
    <citation type="submission" date="2016-01" db="EMBL/GenBank/DDBJ databases">
        <authorList>
            <person name="McClelland M."/>
            <person name="Jain A."/>
            <person name="Saraogi P."/>
            <person name="Mendelson R."/>
            <person name="Westerman R."/>
            <person name="SanMiguel P."/>
            <person name="Csonka L."/>
        </authorList>
    </citation>
    <scope>NUCLEOTIDE SEQUENCE [LARGE SCALE GENOMIC DNA]</scope>
    <source>
        <strain evidence="2 3">R-53146</strain>
    </source>
</reference>
<evidence type="ECO:0000313" key="3">
    <source>
        <dbReference type="Proteomes" id="UP000182761"/>
    </source>
</evidence>
<dbReference type="Gene3D" id="3.40.50.1110">
    <property type="entry name" value="SGNH hydrolase"/>
    <property type="match status" value="1"/>
</dbReference>
<gene>
    <name evidence="2" type="ORF">Ga0061079_11243</name>
</gene>
<proteinExistence type="predicted"/>
<dbReference type="SUPFAM" id="SSF52266">
    <property type="entry name" value="SGNH hydrolase"/>
    <property type="match status" value="1"/>
</dbReference>
<dbReference type="AlphaFoldDB" id="A0A0X3ARD4"/>
<sequence>MMIFRTELPYNPNSIKLDYKSKIFTIGSCFATEISNKLSQYKFSVLHNPFGVIFHPLAIENALMRIFSQEEYQVSELFKYEELYLSWDHHSSFSDISKERVLTRINQNINFANKFLQETDMVIITLGTSFVYKLKQFDIIVANCHKIPNTHFSKLLLAEHQIITSLKNIIDMLTDIGKKDMKIFFTLSPVRHIKDGMVENNKSKSKLLCAIHSVVESYDNCEYFPSYEFMIDDLRDYRFYKEDLIHPNDIAIKYIWEKFKQAHISSEEFITMQMVKKVNTSLQHKIQNTQTIAYKKFLYNIVKNIQDLEPLLPPGAFKEELQELRKRMDESY</sequence>
<dbReference type="STRING" id="1586267.GCA_001418685_01776"/>